<evidence type="ECO:0000313" key="2">
    <source>
        <dbReference type="EMBL" id="RGW32264.1"/>
    </source>
</evidence>
<organism evidence="2 3">
    <name type="scientific">Bacteroides stercoris</name>
    <dbReference type="NCBI Taxonomy" id="46506"/>
    <lineage>
        <taxon>Bacteria</taxon>
        <taxon>Pseudomonadati</taxon>
        <taxon>Bacteroidota</taxon>
        <taxon>Bacteroidia</taxon>
        <taxon>Bacteroidales</taxon>
        <taxon>Bacteroidaceae</taxon>
        <taxon>Bacteroides</taxon>
    </lineage>
</organism>
<dbReference type="AlphaFoldDB" id="A0A413B3T5"/>
<dbReference type="EMBL" id="QSAF01000022">
    <property type="protein sequence ID" value="RGW32264.1"/>
    <property type="molecule type" value="Genomic_DNA"/>
</dbReference>
<evidence type="ECO:0000313" key="3">
    <source>
        <dbReference type="Proteomes" id="UP000285150"/>
    </source>
</evidence>
<evidence type="ECO:0008006" key="4">
    <source>
        <dbReference type="Google" id="ProtNLM"/>
    </source>
</evidence>
<keyword evidence="1" id="KW-0732">Signal</keyword>
<comment type="caution">
    <text evidence="2">The sequence shown here is derived from an EMBL/GenBank/DDBJ whole genome shotgun (WGS) entry which is preliminary data.</text>
</comment>
<feature type="chain" id="PRO_5019247287" description="DUF1566 domain-containing protein" evidence="1">
    <location>
        <begin position="23"/>
        <end position="174"/>
    </location>
</feature>
<evidence type="ECO:0000256" key="1">
    <source>
        <dbReference type="SAM" id="SignalP"/>
    </source>
</evidence>
<feature type="signal peptide" evidence="1">
    <location>
        <begin position="1"/>
        <end position="22"/>
    </location>
</feature>
<reference evidence="2 3" key="1">
    <citation type="submission" date="2018-08" db="EMBL/GenBank/DDBJ databases">
        <title>A genome reference for cultivated species of the human gut microbiota.</title>
        <authorList>
            <person name="Zou Y."/>
            <person name="Xue W."/>
            <person name="Luo G."/>
        </authorList>
    </citation>
    <scope>NUCLEOTIDE SEQUENCE [LARGE SCALE GENOMIC DNA]</scope>
    <source>
        <strain evidence="2 3">AF12-7</strain>
    </source>
</reference>
<sequence length="174" mass="18913">MMRNIKKLCMMLVCLTATAGYAQQVLVENGKIVIDASAIPNTQVKKARTTDGTNTKRGTNDATNISSVVSDEKVYYKFELSPTRFTATWQDAVNRCKDLADDGGGWRLPTHKEAVLIYILWPELRKAGLTNAAGGTGTGGDGTTCPYVTYDGNGTIKMAGKSESGNFYRCIRDL</sequence>
<name>A0A413B3T5_BACSE</name>
<accession>A0A413B3T5</accession>
<proteinExistence type="predicted"/>
<gene>
    <name evidence="2" type="ORF">DWV77_14430</name>
</gene>
<protein>
    <recommendedName>
        <fullName evidence="4">DUF1566 domain-containing protein</fullName>
    </recommendedName>
</protein>
<dbReference type="Proteomes" id="UP000285150">
    <property type="component" value="Unassembled WGS sequence"/>
</dbReference>